<protein>
    <submittedName>
        <fullName evidence="1">Uncharacterized protein</fullName>
    </submittedName>
</protein>
<dbReference type="Proteomes" id="UP001457661">
    <property type="component" value="Unassembled WGS sequence"/>
</dbReference>
<keyword evidence="2" id="KW-1185">Reference proteome</keyword>
<evidence type="ECO:0000313" key="2">
    <source>
        <dbReference type="Proteomes" id="UP001457661"/>
    </source>
</evidence>
<comment type="caution">
    <text evidence="1">The sequence shown here is derived from an EMBL/GenBank/DDBJ whole genome shotgun (WGS) entry which is preliminary data.</text>
</comment>
<proteinExistence type="predicted"/>
<dbReference type="EMBL" id="JBBMQX010000024">
    <property type="protein sequence ID" value="MEM5534633.1"/>
    <property type="molecule type" value="Genomic_DNA"/>
</dbReference>
<reference evidence="1 2" key="1">
    <citation type="submission" date="2024-03" db="EMBL/GenBank/DDBJ databases">
        <title>Community enrichment and isolation of bacterial strains for fucoidan degradation.</title>
        <authorList>
            <person name="Sichert A."/>
        </authorList>
    </citation>
    <scope>NUCLEOTIDE SEQUENCE [LARGE SCALE GENOMIC DNA]</scope>
    <source>
        <strain evidence="1 2">AS26</strain>
    </source>
</reference>
<sequence length="586" mass="66985">MSESNSVRKIIENVFESELKEISDRLIQTSDPLLCLSETVELAYKSGNFPLGELLRCGNEIISERLLNNPQINSNSEDKPDYKSLLSDLLLGANYWGIRDKVYYSYANQGSIIWNKTDNNINIELRDDSIFRQLVSQRQTFTLNSASPKNKNYSFANAVELLKNTRAFDFTDQNVIDAAESIEKEIEWKMSYFFSYVPEDSSIEIRGYLYSEFISVYRVIMFYALYERHYSMANDISSVITYTEAEIGSAVQDQHPNISIGKINKIISDISLSSRSTLTFLKNESKYYLSPISFTLVDIISNFLRLHAQNQPDDFSSNIAHIIGNGLVFKIKKTFEQHKNYRVLCDVKLNKFDYTLPDIDLLAMSYEPSLGFHLFIGEVKNNLPAVWAKDYLKASSKNGYITKAISQVNIINEFLNTEQGEVYLLNLIKSNFKDLDLKVLFPHGICVIKDKLIITSQSVGMFFPEADIPIIDGATLGHIIDASDGDTNYIQFHVNKYNEIIDDCIEKCKEKVSVGGYNIQYDAVKIANFMKLAEHAYISDGTYEKLEQESLESGYTMAGSIRHKGDEIFHIDQLPKNFKWINIDPY</sequence>
<accession>A0ABU9TM88</accession>
<organism evidence="1 2">
    <name type="scientific">Pseudoalteromonas arctica</name>
    <dbReference type="NCBI Taxonomy" id="394751"/>
    <lineage>
        <taxon>Bacteria</taxon>
        <taxon>Pseudomonadati</taxon>
        <taxon>Pseudomonadota</taxon>
        <taxon>Gammaproteobacteria</taxon>
        <taxon>Alteromonadales</taxon>
        <taxon>Pseudoalteromonadaceae</taxon>
        <taxon>Pseudoalteromonas</taxon>
    </lineage>
</organism>
<name>A0ABU9TM88_9GAMM</name>
<dbReference type="RefSeq" id="WP_342880347.1">
    <property type="nucleotide sequence ID" value="NZ_JBBMQX010000024.1"/>
</dbReference>
<gene>
    <name evidence="1" type="ORF">WNY57_19585</name>
</gene>
<evidence type="ECO:0000313" key="1">
    <source>
        <dbReference type="EMBL" id="MEM5534633.1"/>
    </source>
</evidence>